<dbReference type="InterPro" id="IPR017970">
    <property type="entry name" value="Homeobox_CS"/>
</dbReference>
<dbReference type="InterPro" id="IPR000047">
    <property type="entry name" value="HTH_motif"/>
</dbReference>
<evidence type="ECO:0000256" key="8">
    <source>
        <dbReference type="RuleBase" id="RU000682"/>
    </source>
</evidence>
<dbReference type="PRINTS" id="PR00024">
    <property type="entry name" value="HOMEOBOX"/>
</dbReference>
<evidence type="ECO:0000313" key="12">
    <source>
        <dbReference type="EMBL" id="KPI99958.1"/>
    </source>
</evidence>
<keyword evidence="5 7" id="KW-0371">Homeobox</keyword>
<reference evidence="12 13" key="1">
    <citation type="journal article" date="2015" name="Nat. Commun.">
        <title>Outbred genome sequencing and CRISPR/Cas9 gene editing in butterflies.</title>
        <authorList>
            <person name="Li X."/>
            <person name="Fan D."/>
            <person name="Zhang W."/>
            <person name="Liu G."/>
            <person name="Zhang L."/>
            <person name="Zhao L."/>
            <person name="Fang X."/>
            <person name="Chen L."/>
            <person name="Dong Y."/>
            <person name="Chen Y."/>
            <person name="Ding Y."/>
            <person name="Zhao R."/>
            <person name="Feng M."/>
            <person name="Zhu Y."/>
            <person name="Feng Y."/>
            <person name="Jiang X."/>
            <person name="Zhu D."/>
            <person name="Xiang H."/>
            <person name="Feng X."/>
            <person name="Li S."/>
            <person name="Wang J."/>
            <person name="Zhang G."/>
            <person name="Kronforst M.R."/>
            <person name="Wang W."/>
        </authorList>
    </citation>
    <scope>NUCLEOTIDE SEQUENCE [LARGE SCALE GENOMIC DNA]</scope>
    <source>
        <strain evidence="12">Ya'a_city_454_Px</strain>
        <tissue evidence="12">Whole body</tissue>
    </source>
</reference>
<evidence type="ECO:0000256" key="7">
    <source>
        <dbReference type="PROSITE-ProRule" id="PRU00108"/>
    </source>
</evidence>
<dbReference type="GO" id="GO:0000978">
    <property type="term" value="F:RNA polymerase II cis-regulatory region sequence-specific DNA binding"/>
    <property type="evidence" value="ECO:0007669"/>
    <property type="project" value="TreeGrafter"/>
</dbReference>
<accession>A0A194Q3M3</accession>
<evidence type="ECO:0000259" key="11">
    <source>
        <dbReference type="PROSITE" id="PS50071"/>
    </source>
</evidence>
<dbReference type="FunFam" id="1.10.10.60:FF:000193">
    <property type="entry name" value="Ultrabithorax, isoform C"/>
    <property type="match status" value="1"/>
</dbReference>
<comment type="similarity">
    <text evidence="2 9">Belongs to the Antp homeobox family.</text>
</comment>
<name>A0A194Q3M3_PAPXU</name>
<feature type="region of interest" description="Disordered" evidence="10">
    <location>
        <begin position="134"/>
        <end position="171"/>
    </location>
</feature>
<dbReference type="EMBL" id="KQ459551">
    <property type="protein sequence ID" value="KPI99958.1"/>
    <property type="molecule type" value="Genomic_DNA"/>
</dbReference>
<sequence>MSSVAAGNRASDMWTNSADLYSQSVRQTNLNHAYQYPTPPNGFPHSQNNFYQQNSEYPHIHNTDITNKHYHNSPNSVVKTEPKNWHNYPDYSNQMNLDMVNKWRELNYYSQHNGFDQRNIASNTYYEAKSDEVRSVNSPGQCSVSENSYGSPHSTSSVNKLTNADEEDSPNLRALLTKTNDRKISPYYTKYDKAYTHETAQRYRMTDANDWAKTKPQDTDRNLLQFHGEFQNGVENQTKIKSQDAIGEVPVEKDNAPTSRVTDESCQDVTRVSAGGDNADYSENKMAAAPDVQAFYPWMKSTGGDDKREGSKRTRQTYTRYQTLELEKEFHFNKYLSRRRRIEVSHALGLTERQIKIWFQNRRMKAKKDGKLSTSPDPYAIEDNISKLGNMSEYMDTRQQMSNLGAYTNYHVHNISPNLNHTPGNVAQNCVMPNYADGLMQNI</sequence>
<dbReference type="InterPro" id="IPR017995">
    <property type="entry name" value="Homeobox_antennapedia"/>
</dbReference>
<feature type="compositionally biased region" description="Polar residues" evidence="10">
    <location>
        <begin position="135"/>
        <end position="162"/>
    </location>
</feature>
<gene>
    <name evidence="12" type="ORF">RR46_03328</name>
</gene>
<dbReference type="PRINTS" id="PR00025">
    <property type="entry name" value="ANTENNAPEDIA"/>
</dbReference>
<comment type="subcellular location">
    <subcellularLocation>
        <location evidence="1 7 8">Nucleus</location>
    </subcellularLocation>
</comment>
<dbReference type="InterPro" id="IPR009057">
    <property type="entry name" value="Homeodomain-like_sf"/>
</dbReference>
<dbReference type="AlphaFoldDB" id="A0A194Q3M3"/>
<evidence type="ECO:0000256" key="6">
    <source>
        <dbReference type="ARBA" id="ARBA00023242"/>
    </source>
</evidence>
<keyword evidence="3" id="KW-0217">Developmental protein</keyword>
<dbReference type="PANTHER" id="PTHR45659:SF4">
    <property type="entry name" value="HOMEOBOX PROTEIN ABDOMINAL-A"/>
    <property type="match status" value="1"/>
</dbReference>
<dbReference type="GO" id="GO:0005634">
    <property type="term" value="C:nucleus"/>
    <property type="evidence" value="ECO:0007669"/>
    <property type="project" value="UniProtKB-SubCell"/>
</dbReference>
<evidence type="ECO:0000256" key="9">
    <source>
        <dbReference type="RuleBase" id="RU004442"/>
    </source>
</evidence>
<dbReference type="PROSITE" id="PS50071">
    <property type="entry name" value="HOMEOBOX_2"/>
    <property type="match status" value="1"/>
</dbReference>
<dbReference type="PANTHER" id="PTHR45659">
    <property type="entry name" value="HOMEOBOX PROTEIN HOX"/>
    <property type="match status" value="1"/>
</dbReference>
<keyword evidence="4 7" id="KW-0238">DNA-binding</keyword>
<evidence type="ECO:0000313" key="13">
    <source>
        <dbReference type="Proteomes" id="UP000053268"/>
    </source>
</evidence>
<dbReference type="Gene3D" id="1.10.10.60">
    <property type="entry name" value="Homeodomain-like"/>
    <property type="match status" value="1"/>
</dbReference>
<dbReference type="CDD" id="cd00086">
    <property type="entry name" value="homeodomain"/>
    <property type="match status" value="1"/>
</dbReference>
<keyword evidence="13" id="KW-1185">Reference proteome</keyword>
<dbReference type="SMART" id="SM00389">
    <property type="entry name" value="HOX"/>
    <property type="match status" value="1"/>
</dbReference>
<dbReference type="InterPro" id="IPR020479">
    <property type="entry name" value="HD_metazoa"/>
</dbReference>
<proteinExistence type="inferred from homology"/>
<evidence type="ECO:0000256" key="1">
    <source>
        <dbReference type="ARBA" id="ARBA00004123"/>
    </source>
</evidence>
<feature type="domain" description="Homeobox" evidence="11">
    <location>
        <begin position="309"/>
        <end position="369"/>
    </location>
</feature>
<dbReference type="PRINTS" id="PR00031">
    <property type="entry name" value="HTHREPRESSR"/>
</dbReference>
<dbReference type="SUPFAM" id="SSF46689">
    <property type="entry name" value="Homeodomain-like"/>
    <property type="match status" value="1"/>
</dbReference>
<evidence type="ECO:0000256" key="4">
    <source>
        <dbReference type="ARBA" id="ARBA00023125"/>
    </source>
</evidence>
<feature type="DNA-binding region" description="Homeobox" evidence="7">
    <location>
        <begin position="311"/>
        <end position="370"/>
    </location>
</feature>
<evidence type="ECO:0000256" key="2">
    <source>
        <dbReference type="ARBA" id="ARBA00009107"/>
    </source>
</evidence>
<dbReference type="Proteomes" id="UP000053268">
    <property type="component" value="Unassembled WGS sequence"/>
</dbReference>
<dbReference type="STRING" id="66420.A0A194Q3M3"/>
<organism evidence="12 13">
    <name type="scientific">Papilio xuthus</name>
    <name type="common">Asian swallowtail butterfly</name>
    <dbReference type="NCBI Taxonomy" id="66420"/>
    <lineage>
        <taxon>Eukaryota</taxon>
        <taxon>Metazoa</taxon>
        <taxon>Ecdysozoa</taxon>
        <taxon>Arthropoda</taxon>
        <taxon>Hexapoda</taxon>
        <taxon>Insecta</taxon>
        <taxon>Pterygota</taxon>
        <taxon>Neoptera</taxon>
        <taxon>Endopterygota</taxon>
        <taxon>Lepidoptera</taxon>
        <taxon>Glossata</taxon>
        <taxon>Ditrysia</taxon>
        <taxon>Papilionoidea</taxon>
        <taxon>Papilionidae</taxon>
        <taxon>Papilioninae</taxon>
        <taxon>Papilio</taxon>
    </lineage>
</organism>
<evidence type="ECO:0000256" key="5">
    <source>
        <dbReference type="ARBA" id="ARBA00023155"/>
    </source>
</evidence>
<dbReference type="Pfam" id="PF00046">
    <property type="entry name" value="Homeodomain"/>
    <property type="match status" value="1"/>
</dbReference>
<evidence type="ECO:0000256" key="3">
    <source>
        <dbReference type="ARBA" id="ARBA00022473"/>
    </source>
</evidence>
<dbReference type="GO" id="GO:0009952">
    <property type="term" value="P:anterior/posterior pattern specification"/>
    <property type="evidence" value="ECO:0007669"/>
    <property type="project" value="TreeGrafter"/>
</dbReference>
<keyword evidence="6 7" id="KW-0539">Nucleus</keyword>
<dbReference type="PROSITE" id="PS00027">
    <property type="entry name" value="HOMEOBOX_1"/>
    <property type="match status" value="1"/>
</dbReference>
<dbReference type="InterPro" id="IPR050296">
    <property type="entry name" value="Antp_homeobox"/>
</dbReference>
<evidence type="ECO:0000256" key="10">
    <source>
        <dbReference type="SAM" id="MobiDB-lite"/>
    </source>
</evidence>
<dbReference type="GO" id="GO:0000981">
    <property type="term" value="F:DNA-binding transcription factor activity, RNA polymerase II-specific"/>
    <property type="evidence" value="ECO:0007669"/>
    <property type="project" value="InterPro"/>
</dbReference>
<dbReference type="InterPro" id="IPR001356">
    <property type="entry name" value="HD"/>
</dbReference>
<protein>
    <submittedName>
        <fullName evidence="12">Homeobox protein Hox-A7</fullName>
    </submittedName>
</protein>